<keyword evidence="3" id="KW-1185">Reference proteome</keyword>
<dbReference type="AlphaFoldDB" id="A0A8J5C1V4"/>
<accession>A0A8J5C1V4</accession>
<dbReference type="InterPro" id="IPR019734">
    <property type="entry name" value="TPR_rpt"/>
</dbReference>
<organism evidence="2 3">
    <name type="scientific">Zingiber officinale</name>
    <name type="common">Ginger</name>
    <name type="synonym">Amomum zingiber</name>
    <dbReference type="NCBI Taxonomy" id="94328"/>
    <lineage>
        <taxon>Eukaryota</taxon>
        <taxon>Viridiplantae</taxon>
        <taxon>Streptophyta</taxon>
        <taxon>Embryophyta</taxon>
        <taxon>Tracheophyta</taxon>
        <taxon>Spermatophyta</taxon>
        <taxon>Magnoliopsida</taxon>
        <taxon>Liliopsida</taxon>
        <taxon>Zingiberales</taxon>
        <taxon>Zingiberaceae</taxon>
        <taxon>Zingiber</taxon>
    </lineage>
</organism>
<dbReference type="Pfam" id="PF13424">
    <property type="entry name" value="TPR_12"/>
    <property type="match status" value="1"/>
</dbReference>
<proteinExistence type="predicted"/>
<comment type="caution">
    <text evidence="2">The sequence shown here is derived from an EMBL/GenBank/DDBJ whole genome shotgun (WGS) entry which is preliminary data.</text>
</comment>
<dbReference type="SMART" id="SM00028">
    <property type="entry name" value="TPR"/>
    <property type="match status" value="6"/>
</dbReference>
<dbReference type="EMBL" id="JACMSC010000021">
    <property type="protein sequence ID" value="KAG6470755.1"/>
    <property type="molecule type" value="Genomic_DNA"/>
</dbReference>
<evidence type="ECO:0000256" key="1">
    <source>
        <dbReference type="SAM" id="MobiDB-lite"/>
    </source>
</evidence>
<dbReference type="Pfam" id="PF13374">
    <property type="entry name" value="TPR_10"/>
    <property type="match status" value="2"/>
</dbReference>
<feature type="region of interest" description="Disordered" evidence="1">
    <location>
        <begin position="54"/>
        <end position="75"/>
    </location>
</feature>
<feature type="compositionally biased region" description="Polar residues" evidence="1">
    <location>
        <begin position="54"/>
        <end position="65"/>
    </location>
</feature>
<dbReference type="Proteomes" id="UP000734854">
    <property type="component" value="Unassembled WGS sequence"/>
</dbReference>
<name>A0A8J5C1V4_ZINOF</name>
<evidence type="ECO:0000313" key="3">
    <source>
        <dbReference type="Proteomes" id="UP000734854"/>
    </source>
</evidence>
<reference evidence="2 3" key="1">
    <citation type="submission" date="2020-08" db="EMBL/GenBank/DDBJ databases">
        <title>Plant Genome Project.</title>
        <authorList>
            <person name="Zhang R.-G."/>
        </authorList>
    </citation>
    <scope>NUCLEOTIDE SEQUENCE [LARGE SCALE GENOMIC DNA]</scope>
    <source>
        <tissue evidence="2">Rhizome</tissue>
    </source>
</reference>
<dbReference type="InterPro" id="IPR011990">
    <property type="entry name" value="TPR-like_helical_dom_sf"/>
</dbReference>
<dbReference type="PANTHER" id="PTHR47459">
    <property type="entry name" value="KINESIN LIGHT CHAIN-RELATED"/>
    <property type="match status" value="1"/>
</dbReference>
<evidence type="ECO:0000313" key="2">
    <source>
        <dbReference type="EMBL" id="KAG6470755.1"/>
    </source>
</evidence>
<gene>
    <name evidence="2" type="ORF">ZIOFF_071832</name>
</gene>
<dbReference type="PANTHER" id="PTHR47459:SF1">
    <property type="entry name" value="KINESIN LIGHT CHAIN-RELATED"/>
    <property type="match status" value="1"/>
</dbReference>
<dbReference type="Gene3D" id="1.25.40.10">
    <property type="entry name" value="Tetratricopeptide repeat domain"/>
    <property type="match status" value="3"/>
</dbReference>
<protein>
    <recommendedName>
        <fullName evidence="4">Kinesin light chain</fullName>
    </recommendedName>
</protein>
<sequence>MRRGASLLLAALAAKAKPSSSRNLIEVLCGSPSLPHLPRPNALPSCHRFRAIQTGSDSAASTTVPSPRRRRNQDVSDLEEAFESATTTDDILSAFRALEAALEPRDSRLGLACLKVGQHLDSIGSKDHEEILRFGLRALESLDVDGDRSISVAMALHLAGSASYDLKRFNDSLGFLNRANRILSLLESEDSGCEFDVKPVSHAVQLQLANTKTAMGRREEALVNLRRCLDIKVSILEPNSRELGIAHRDLAEAYAAILNFKEALPLCLKALEIHTAHLGQNSVEVAHDRRLLGVIYTGLEEHQKALEENQLSQKIMKSWGMGGSDLLHAEIDAANIHIALGKYDEAINVLRGVVQQTDKESEIRALVFISMAKALCNQEKFSDAKRCLEVSRGILEKKEFVSPEKVAEAYMEIATLYESLNDLETSISLLKRTLAMVEKIPQEQHIEGNVSAKIGWLLLLAGRVVQAIPYLESAADRMKESFGPKHFGVGYVYNNLGAAYTEIDRPQSAAQMFAMAKDIMDVSLGPHHSDSIQTSQSLANAYSAMGRWNPINYTLALEFQQRVVDAWASHGSSAKDELKEAIRLLEELKKKAFGPISEALVQEVLSSPKAEALIQEVLSSSNKTDSASDKDAQH</sequence>
<dbReference type="SUPFAM" id="SSF48452">
    <property type="entry name" value="TPR-like"/>
    <property type="match status" value="3"/>
</dbReference>
<evidence type="ECO:0008006" key="4">
    <source>
        <dbReference type="Google" id="ProtNLM"/>
    </source>
</evidence>